<gene>
    <name evidence="1" type="ORF">E2C01_085805</name>
</gene>
<keyword evidence="2" id="KW-1185">Reference proteome</keyword>
<dbReference type="AlphaFoldDB" id="A0A5B7JEN0"/>
<reference evidence="1 2" key="1">
    <citation type="submission" date="2019-05" db="EMBL/GenBank/DDBJ databases">
        <title>Another draft genome of Portunus trituberculatus and its Hox gene families provides insights of decapod evolution.</title>
        <authorList>
            <person name="Jeong J.-H."/>
            <person name="Song I."/>
            <person name="Kim S."/>
            <person name="Choi T."/>
            <person name="Kim D."/>
            <person name="Ryu S."/>
            <person name="Kim W."/>
        </authorList>
    </citation>
    <scope>NUCLEOTIDE SEQUENCE [LARGE SCALE GENOMIC DNA]</scope>
    <source>
        <tissue evidence="1">Muscle</tissue>
    </source>
</reference>
<dbReference type="Proteomes" id="UP000324222">
    <property type="component" value="Unassembled WGS sequence"/>
</dbReference>
<comment type="caution">
    <text evidence="1">The sequence shown here is derived from an EMBL/GenBank/DDBJ whole genome shotgun (WGS) entry which is preliminary data.</text>
</comment>
<accession>A0A5B7JEN0</accession>
<organism evidence="1 2">
    <name type="scientific">Portunus trituberculatus</name>
    <name type="common">Swimming crab</name>
    <name type="synonym">Neptunus trituberculatus</name>
    <dbReference type="NCBI Taxonomy" id="210409"/>
    <lineage>
        <taxon>Eukaryota</taxon>
        <taxon>Metazoa</taxon>
        <taxon>Ecdysozoa</taxon>
        <taxon>Arthropoda</taxon>
        <taxon>Crustacea</taxon>
        <taxon>Multicrustacea</taxon>
        <taxon>Malacostraca</taxon>
        <taxon>Eumalacostraca</taxon>
        <taxon>Eucarida</taxon>
        <taxon>Decapoda</taxon>
        <taxon>Pleocyemata</taxon>
        <taxon>Brachyura</taxon>
        <taxon>Eubrachyura</taxon>
        <taxon>Portunoidea</taxon>
        <taxon>Portunidae</taxon>
        <taxon>Portuninae</taxon>
        <taxon>Portunus</taxon>
    </lineage>
</organism>
<sequence length="63" mass="7355">MHCFLQAMIVTRVRRGRWSPPPPRWSIWTTSRATNKSASRQVSTRASSYTPFYTSFPLHDTLQ</sequence>
<evidence type="ECO:0000313" key="1">
    <source>
        <dbReference type="EMBL" id="MPC90804.1"/>
    </source>
</evidence>
<evidence type="ECO:0000313" key="2">
    <source>
        <dbReference type="Proteomes" id="UP000324222"/>
    </source>
</evidence>
<proteinExistence type="predicted"/>
<name>A0A5B7JEN0_PORTR</name>
<dbReference type="EMBL" id="VSRR010085586">
    <property type="protein sequence ID" value="MPC90804.1"/>
    <property type="molecule type" value="Genomic_DNA"/>
</dbReference>
<protein>
    <submittedName>
        <fullName evidence="1">Uncharacterized protein</fullName>
    </submittedName>
</protein>